<accession>A0A8J7M8X4</accession>
<evidence type="ECO:0000313" key="4">
    <source>
        <dbReference type="EMBL" id="MBK0400469.1"/>
    </source>
</evidence>
<reference evidence="4" key="1">
    <citation type="submission" date="2020-12" db="EMBL/GenBank/DDBJ databases">
        <title>Bacterial taxonomy.</title>
        <authorList>
            <person name="Pan X."/>
        </authorList>
    </citation>
    <scope>NUCLEOTIDE SEQUENCE</scope>
    <source>
        <strain evidence="4">M0105</strain>
    </source>
</reference>
<feature type="domain" description="N-acetyltransferase" evidence="3">
    <location>
        <begin position="2"/>
        <end position="147"/>
    </location>
</feature>
<sequence>MTRFREATAGDLDAVVALLADDGLGKGREAPGDPVYAEAFARMSAQPGNLCLVAEDAGAIVGCLQLTVIHGLSRKGASRAQIEGVRVAARRRGTGLGQALIREAIARARDAGCGLVQLTTDMRREDAHRFYEALGFRGTHLGMKLEL</sequence>
<keyword evidence="2" id="KW-0012">Acyltransferase</keyword>
<protein>
    <submittedName>
        <fullName evidence="4">GNAT family N-acetyltransferase</fullName>
    </submittedName>
</protein>
<evidence type="ECO:0000259" key="3">
    <source>
        <dbReference type="PROSITE" id="PS51186"/>
    </source>
</evidence>
<dbReference type="InterPro" id="IPR050832">
    <property type="entry name" value="Bact_Acetyltransf"/>
</dbReference>
<dbReference type="Proteomes" id="UP000655420">
    <property type="component" value="Unassembled WGS sequence"/>
</dbReference>
<dbReference type="RefSeq" id="WP_200611319.1">
    <property type="nucleotide sequence ID" value="NZ_JAEHHL010000009.1"/>
</dbReference>
<proteinExistence type="predicted"/>
<evidence type="ECO:0000313" key="5">
    <source>
        <dbReference type="Proteomes" id="UP000655420"/>
    </source>
</evidence>
<dbReference type="GO" id="GO:0016747">
    <property type="term" value="F:acyltransferase activity, transferring groups other than amino-acyl groups"/>
    <property type="evidence" value="ECO:0007669"/>
    <property type="project" value="InterPro"/>
</dbReference>
<dbReference type="InterPro" id="IPR016181">
    <property type="entry name" value="Acyl_CoA_acyltransferase"/>
</dbReference>
<dbReference type="PANTHER" id="PTHR43877:SF2">
    <property type="entry name" value="AMINOALKYLPHOSPHONATE N-ACETYLTRANSFERASE-RELATED"/>
    <property type="match status" value="1"/>
</dbReference>
<comment type="caution">
    <text evidence="4">The sequence shown here is derived from an EMBL/GenBank/DDBJ whole genome shotgun (WGS) entry which is preliminary data.</text>
</comment>
<keyword evidence="5" id="KW-1185">Reference proteome</keyword>
<dbReference type="CDD" id="cd04301">
    <property type="entry name" value="NAT_SF"/>
    <property type="match status" value="1"/>
</dbReference>
<dbReference type="PANTHER" id="PTHR43877">
    <property type="entry name" value="AMINOALKYLPHOSPHONATE N-ACETYLTRANSFERASE-RELATED-RELATED"/>
    <property type="match status" value="1"/>
</dbReference>
<dbReference type="AlphaFoldDB" id="A0A8J7M8X4"/>
<name>A0A8J7M8X4_9RHOB</name>
<dbReference type="InterPro" id="IPR000182">
    <property type="entry name" value="GNAT_dom"/>
</dbReference>
<evidence type="ECO:0000256" key="1">
    <source>
        <dbReference type="ARBA" id="ARBA00022679"/>
    </source>
</evidence>
<evidence type="ECO:0000256" key="2">
    <source>
        <dbReference type="ARBA" id="ARBA00023315"/>
    </source>
</evidence>
<gene>
    <name evidence="4" type="ORF">H0I76_14810</name>
</gene>
<keyword evidence="1" id="KW-0808">Transferase</keyword>
<organism evidence="4 5">
    <name type="scientific">Thermohalobaculum xanthum</name>
    <dbReference type="NCBI Taxonomy" id="2753746"/>
    <lineage>
        <taxon>Bacteria</taxon>
        <taxon>Pseudomonadati</taxon>
        <taxon>Pseudomonadota</taxon>
        <taxon>Alphaproteobacteria</taxon>
        <taxon>Rhodobacterales</taxon>
        <taxon>Paracoccaceae</taxon>
        <taxon>Thermohalobaculum</taxon>
    </lineage>
</organism>
<dbReference type="EMBL" id="JAEHHL010000009">
    <property type="protein sequence ID" value="MBK0400469.1"/>
    <property type="molecule type" value="Genomic_DNA"/>
</dbReference>
<dbReference type="Gene3D" id="3.40.630.30">
    <property type="match status" value="1"/>
</dbReference>
<dbReference type="PROSITE" id="PS51186">
    <property type="entry name" value="GNAT"/>
    <property type="match status" value="1"/>
</dbReference>
<dbReference type="SUPFAM" id="SSF55729">
    <property type="entry name" value="Acyl-CoA N-acyltransferases (Nat)"/>
    <property type="match status" value="1"/>
</dbReference>
<dbReference type="Pfam" id="PF00583">
    <property type="entry name" value="Acetyltransf_1"/>
    <property type="match status" value="1"/>
</dbReference>